<keyword evidence="3" id="KW-1185">Reference proteome</keyword>
<gene>
    <name evidence="2" type="ORF">LNN31_13575</name>
</gene>
<feature type="domain" description="CapR homology" evidence="1">
    <location>
        <begin position="89"/>
        <end position="130"/>
    </location>
</feature>
<accession>A0ABY6HBE1</accession>
<dbReference type="Proteomes" id="UP001163550">
    <property type="component" value="Chromosome"/>
</dbReference>
<organism evidence="2 3">
    <name type="scientific">Acetobacterium wieringae</name>
    <dbReference type="NCBI Taxonomy" id="52694"/>
    <lineage>
        <taxon>Bacteria</taxon>
        <taxon>Bacillati</taxon>
        <taxon>Bacillota</taxon>
        <taxon>Clostridia</taxon>
        <taxon>Eubacteriales</taxon>
        <taxon>Eubacteriaceae</taxon>
        <taxon>Acetobacterium</taxon>
    </lineage>
</organism>
<dbReference type="InterPro" id="IPR048793">
    <property type="entry name" value="CapR_dom"/>
</dbReference>
<dbReference type="Pfam" id="PF21817">
    <property type="entry name" value="CapR"/>
    <property type="match status" value="1"/>
</dbReference>
<sequence>MNKKWDINKVKSFVKENSNCELISKEYIRYEDYLEFKCSCGKIFKKRWPKFKDGQRNCPDCGNQRAGKVQSKENDCFAKEVLNLVGDEYTFLEKYKGARSKIKIQHNECGHVYEVTPSAFISKGRRCPKCNGGILKSERSFVSEMVDLYGDEFSLAGEYNGARNNIKIMHTKCGHVFNVTPDNFLHKNSLCPLCSGSKGEKIIAEFLDEKGIQFEVHYSFEDMKRLKYDFAIKTNGELVLIEFDGIQHYEPVNHFGGESKFKTQLIRDKRKTEYCEKNNIRLIRIPYWKVDEIKTILSDIV</sequence>
<evidence type="ECO:0000313" key="3">
    <source>
        <dbReference type="Proteomes" id="UP001163550"/>
    </source>
</evidence>
<evidence type="ECO:0000313" key="2">
    <source>
        <dbReference type="EMBL" id="UYO61806.1"/>
    </source>
</evidence>
<reference evidence="2" key="1">
    <citation type="submission" date="2021-11" db="EMBL/GenBank/DDBJ databases">
        <title>Isoprene-degrading acetogen.</title>
        <authorList>
            <person name="Yang Y."/>
            <person name="Jin H."/>
            <person name="Yan J."/>
        </authorList>
    </citation>
    <scope>NUCLEOTIDE SEQUENCE</scope>
    <source>
        <strain evidence="2">Berkeley</strain>
    </source>
</reference>
<name>A0ABY6HBE1_9FIRM</name>
<evidence type="ECO:0000259" key="1">
    <source>
        <dbReference type="Pfam" id="PF21817"/>
    </source>
</evidence>
<dbReference type="EMBL" id="CP087994">
    <property type="protein sequence ID" value="UYO61806.1"/>
    <property type="molecule type" value="Genomic_DNA"/>
</dbReference>
<proteinExistence type="predicted"/>
<protein>
    <recommendedName>
        <fullName evidence="1">CapR homology domain-containing protein</fullName>
    </recommendedName>
</protein>
<dbReference type="Gene3D" id="3.40.960.10">
    <property type="entry name" value="VSR Endonuclease"/>
    <property type="match status" value="1"/>
</dbReference>
<dbReference type="RefSeq" id="WP_263992597.1">
    <property type="nucleotide sequence ID" value="NZ_CP087994.1"/>
</dbReference>